<feature type="binding site" evidence="8">
    <location>
        <position position="23"/>
    </location>
    <ligand>
        <name>3-phosphoshikimate</name>
        <dbReference type="ChEBI" id="CHEBI:145989"/>
    </ligand>
</feature>
<feature type="binding site" evidence="8">
    <location>
        <position position="416"/>
    </location>
    <ligand>
        <name>phosphoenolpyruvate</name>
        <dbReference type="ChEBI" id="CHEBI:58702"/>
    </ligand>
</feature>
<feature type="binding site" evidence="8">
    <location>
        <position position="346"/>
    </location>
    <ligand>
        <name>3-phosphoshikimate</name>
        <dbReference type="ChEBI" id="CHEBI:145989"/>
    </ligand>
</feature>
<dbReference type="InterPro" id="IPR023193">
    <property type="entry name" value="EPSP_synthase_CS"/>
</dbReference>
<dbReference type="UniPathway" id="UPA00053">
    <property type="reaction ID" value="UER00089"/>
</dbReference>
<comment type="pathway">
    <text evidence="1 8">Metabolic intermediate biosynthesis; chorismate biosynthesis; chorismate from D-erythrose 4-phosphate and phosphoenolpyruvate: step 6/7.</text>
</comment>
<feature type="binding site" evidence="8">
    <location>
        <position position="130"/>
    </location>
    <ligand>
        <name>phosphoenolpyruvate</name>
        <dbReference type="ChEBI" id="CHEBI:58702"/>
    </ligand>
</feature>
<dbReference type="Pfam" id="PF00275">
    <property type="entry name" value="EPSP_synthase"/>
    <property type="match status" value="1"/>
</dbReference>
<dbReference type="RefSeq" id="WP_409371210.1">
    <property type="nucleotide sequence ID" value="NZ_JAANOW010000001.1"/>
</dbReference>
<evidence type="ECO:0000313" key="10">
    <source>
        <dbReference type="EMBL" id="NIH94808.1"/>
    </source>
</evidence>
<comment type="subcellular location">
    <subcellularLocation>
        <location evidence="8">Cytoplasm</location>
    </subcellularLocation>
</comment>
<dbReference type="Gene3D" id="3.65.10.10">
    <property type="entry name" value="Enolpyruvate transferase domain"/>
    <property type="match status" value="2"/>
</dbReference>
<dbReference type="EMBL" id="JAANOW010000001">
    <property type="protein sequence ID" value="NIH94808.1"/>
    <property type="molecule type" value="Genomic_DNA"/>
</dbReference>
<dbReference type="Proteomes" id="UP000547444">
    <property type="component" value="Unassembled WGS sequence"/>
</dbReference>
<evidence type="ECO:0000256" key="8">
    <source>
        <dbReference type="HAMAP-Rule" id="MF_00210"/>
    </source>
</evidence>
<feature type="binding site" evidence="8">
    <location>
        <position position="23"/>
    </location>
    <ligand>
        <name>phosphoenolpyruvate</name>
        <dbReference type="ChEBI" id="CHEBI:58702"/>
    </ligand>
</feature>
<name>A0A7X5TXY3_9MYCO</name>
<dbReference type="GO" id="GO:0005737">
    <property type="term" value="C:cytoplasm"/>
    <property type="evidence" value="ECO:0007669"/>
    <property type="project" value="UniProtKB-SubCell"/>
</dbReference>
<keyword evidence="3 8" id="KW-0963">Cytoplasm</keyword>
<feature type="binding site" evidence="8">
    <location>
        <position position="28"/>
    </location>
    <ligand>
        <name>3-phosphoshikimate</name>
        <dbReference type="ChEBI" id="CHEBI:145989"/>
    </ligand>
</feature>
<comment type="caution">
    <text evidence="10">The sequence shown here is derived from an EMBL/GenBank/DDBJ whole genome shotgun (WGS) entry which is preliminary data.</text>
</comment>
<reference evidence="10 11" key="1">
    <citation type="submission" date="2020-03" db="EMBL/GenBank/DDBJ databases">
        <title>Sequencing the genomes of 1000 actinobacteria strains.</title>
        <authorList>
            <person name="Klenk H.-P."/>
        </authorList>
    </citation>
    <scope>NUCLEOTIDE SEQUENCE [LARGE SCALE GENOMIC DNA]</scope>
    <source>
        <strain evidence="10 11">DSM 44556</strain>
    </source>
</reference>
<feature type="binding site" evidence="8">
    <location>
        <position position="175"/>
    </location>
    <ligand>
        <name>phosphoenolpyruvate</name>
        <dbReference type="ChEBI" id="CHEBI:58702"/>
    </ligand>
</feature>
<evidence type="ECO:0000259" key="9">
    <source>
        <dbReference type="Pfam" id="PF00275"/>
    </source>
</evidence>
<evidence type="ECO:0000256" key="6">
    <source>
        <dbReference type="ARBA" id="ARBA00023141"/>
    </source>
</evidence>
<dbReference type="EC" id="2.5.1.19" evidence="8"/>
<dbReference type="GO" id="GO:0009073">
    <property type="term" value="P:aromatic amino acid family biosynthetic process"/>
    <property type="evidence" value="ECO:0007669"/>
    <property type="project" value="UniProtKB-KW"/>
</dbReference>
<evidence type="ECO:0000256" key="4">
    <source>
        <dbReference type="ARBA" id="ARBA00022605"/>
    </source>
</evidence>
<evidence type="ECO:0000256" key="5">
    <source>
        <dbReference type="ARBA" id="ARBA00022679"/>
    </source>
</evidence>
<feature type="binding site" evidence="8">
    <location>
        <position position="24"/>
    </location>
    <ligand>
        <name>3-phosphoshikimate</name>
        <dbReference type="ChEBI" id="CHEBI:145989"/>
    </ligand>
</feature>
<dbReference type="PANTHER" id="PTHR21090">
    <property type="entry name" value="AROM/DEHYDROQUINATE SYNTHASE"/>
    <property type="match status" value="1"/>
</dbReference>
<feature type="binding site" evidence="8">
    <location>
        <position position="202"/>
    </location>
    <ligand>
        <name>3-phosphoshikimate</name>
        <dbReference type="ChEBI" id="CHEBI:145989"/>
    </ligand>
</feature>
<feature type="binding site" evidence="8">
    <location>
        <position position="175"/>
    </location>
    <ligand>
        <name>3-phosphoshikimate</name>
        <dbReference type="ChEBI" id="CHEBI:145989"/>
    </ligand>
</feature>
<evidence type="ECO:0000256" key="2">
    <source>
        <dbReference type="ARBA" id="ARBA00009948"/>
    </source>
</evidence>
<gene>
    <name evidence="8" type="primary">aroA</name>
    <name evidence="10" type="ORF">FHU31_001764</name>
</gene>
<protein>
    <recommendedName>
        <fullName evidence="8">3-phosphoshikimate 1-carboxyvinyltransferase</fullName>
        <ecNumber evidence="8">2.5.1.19</ecNumber>
    </recommendedName>
    <alternativeName>
        <fullName evidence="8">5-enolpyruvylshikimate-3-phosphate synthase</fullName>
        <shortName evidence="8">EPSP synthase</shortName>
        <shortName evidence="8">EPSPS</shortName>
    </alternativeName>
</protein>
<dbReference type="PANTHER" id="PTHR21090:SF5">
    <property type="entry name" value="PENTAFUNCTIONAL AROM POLYPEPTIDE"/>
    <property type="match status" value="1"/>
</dbReference>
<dbReference type="NCBIfam" id="TIGR01356">
    <property type="entry name" value="aroA"/>
    <property type="match status" value="1"/>
</dbReference>
<dbReference type="InterPro" id="IPR036968">
    <property type="entry name" value="Enolpyruvate_Tfrase_sf"/>
</dbReference>
<dbReference type="HAMAP" id="MF_00210">
    <property type="entry name" value="EPSP_synth"/>
    <property type="match status" value="1"/>
</dbReference>
<dbReference type="CDD" id="cd01556">
    <property type="entry name" value="EPSP_synthase"/>
    <property type="match status" value="1"/>
</dbReference>
<feature type="binding site" evidence="8">
    <location>
        <position position="102"/>
    </location>
    <ligand>
        <name>phosphoenolpyruvate</name>
        <dbReference type="ChEBI" id="CHEBI:58702"/>
    </ligand>
</feature>
<evidence type="ECO:0000313" key="11">
    <source>
        <dbReference type="Proteomes" id="UP000547444"/>
    </source>
</evidence>
<comment type="function">
    <text evidence="8">Catalyzes the transfer of the enolpyruvyl moiety of phosphoenolpyruvate (PEP) to the 5-hydroxyl of shikimate-3-phosphate (S3P) to produce enolpyruvyl shikimate-3-phosphate and inorganic phosphate.</text>
</comment>
<evidence type="ECO:0000256" key="3">
    <source>
        <dbReference type="ARBA" id="ARBA00022490"/>
    </source>
</evidence>
<proteinExistence type="inferred from homology"/>
<dbReference type="PIRSF" id="PIRSF000505">
    <property type="entry name" value="EPSPS"/>
    <property type="match status" value="1"/>
</dbReference>
<feature type="binding site" evidence="8">
    <location>
        <position position="173"/>
    </location>
    <ligand>
        <name>3-phosphoshikimate</name>
        <dbReference type="ChEBI" id="CHEBI:145989"/>
    </ligand>
</feature>
<dbReference type="GO" id="GO:0009423">
    <property type="term" value="P:chorismate biosynthetic process"/>
    <property type="evidence" value="ECO:0007669"/>
    <property type="project" value="UniProtKB-UniRule"/>
</dbReference>
<dbReference type="FunFam" id="3.65.10.10:FF:000010">
    <property type="entry name" value="3-phosphoshikimate 1-carboxyvinyltransferase"/>
    <property type="match status" value="1"/>
</dbReference>
<feature type="binding site" evidence="8">
    <location>
        <position position="350"/>
    </location>
    <ligand>
        <name>phosphoenolpyruvate</name>
        <dbReference type="ChEBI" id="CHEBI:58702"/>
    </ligand>
</feature>
<dbReference type="PROSITE" id="PS00104">
    <property type="entry name" value="EPSP_SYNTHASE_1"/>
    <property type="match status" value="1"/>
</dbReference>
<dbReference type="GO" id="GO:0008652">
    <property type="term" value="P:amino acid biosynthetic process"/>
    <property type="evidence" value="ECO:0007669"/>
    <property type="project" value="UniProtKB-KW"/>
</dbReference>
<dbReference type="InterPro" id="IPR006264">
    <property type="entry name" value="EPSP_synthase"/>
</dbReference>
<feature type="active site" description="Proton acceptor" evidence="8">
    <location>
        <position position="317"/>
    </location>
</feature>
<dbReference type="InterPro" id="IPR001986">
    <property type="entry name" value="Enolpyruvate_Tfrase_dom"/>
</dbReference>
<comment type="catalytic activity">
    <reaction evidence="7">
        <text>3-phosphoshikimate + phosphoenolpyruvate = 5-O-(1-carboxyvinyl)-3-phosphoshikimate + phosphate</text>
        <dbReference type="Rhea" id="RHEA:21256"/>
        <dbReference type="ChEBI" id="CHEBI:43474"/>
        <dbReference type="ChEBI" id="CHEBI:57701"/>
        <dbReference type="ChEBI" id="CHEBI:58702"/>
        <dbReference type="ChEBI" id="CHEBI:145989"/>
        <dbReference type="EC" id="2.5.1.19"/>
    </reaction>
    <physiologicalReaction direction="left-to-right" evidence="7">
        <dbReference type="Rhea" id="RHEA:21257"/>
    </physiologicalReaction>
</comment>
<feature type="binding site" evidence="8">
    <location>
        <position position="174"/>
    </location>
    <ligand>
        <name>3-phosphoshikimate</name>
        <dbReference type="ChEBI" id="CHEBI:145989"/>
    </ligand>
</feature>
<dbReference type="FunFam" id="3.65.10.10:FF:000011">
    <property type="entry name" value="3-phosphoshikimate 1-carboxyvinyltransferase"/>
    <property type="match status" value="1"/>
</dbReference>
<sequence>MTDWPAPSTSEPVNATVTVPGSKSLTNRALILAALATCRGERSDGEERRTSTVSGALRSRDTDLMIGALQALGLTILGDTELTVSGTIAPTPGTRIDCGLAGTVLRFVPAVAALSTQTVTFDGDEQARARPIAPLLDGLRGVGVRIDGDGLPFEVRGQGGADGGEVYIDASGSSQFVSGLLLAGATFRDGLTVVHTGESVPSAPHIDMTVSMLRDAGVTVDDSQRNRWRVEPGPIAARHWDIEPDLSNSVPFLAAAAVTGGTVRINRWPAVSIQPAEVILGLLALLGVEAVQKDSYLEVQGASSYDGIDVDLHDVGELAPSMAALAALARPGSVSTLRGIAHLRGHETDRLAALSAEINGLGGDCVETPDGLVITATALHGGTWHSYADHRMATAGAIIGLRVPDVTVEDIGTTAKTLPDFPGMWTDMLLDDQG</sequence>
<keyword evidence="5 8" id="KW-0808">Transferase</keyword>
<dbReference type="GO" id="GO:0003866">
    <property type="term" value="F:3-phosphoshikimate 1-carboxyvinyltransferase activity"/>
    <property type="evidence" value="ECO:0007669"/>
    <property type="project" value="UniProtKB-UniRule"/>
</dbReference>
<keyword evidence="6 8" id="KW-0057">Aromatic amino acid biosynthesis</keyword>
<comment type="similarity">
    <text evidence="2 8">Belongs to the EPSP synthase family.</text>
</comment>
<keyword evidence="4 8" id="KW-0028">Amino-acid biosynthesis</keyword>
<feature type="binding site" evidence="8">
    <location>
        <position position="317"/>
    </location>
    <ligand>
        <name>3-phosphoshikimate</name>
        <dbReference type="ChEBI" id="CHEBI:145989"/>
    </ligand>
</feature>
<comment type="subunit">
    <text evidence="8">Monomer.</text>
</comment>
<comment type="caution">
    <text evidence="8">Lacks conserved residue(s) required for the propagation of feature annotation.</text>
</comment>
<dbReference type="SUPFAM" id="SSF55205">
    <property type="entry name" value="EPT/RTPC-like"/>
    <property type="match status" value="1"/>
</dbReference>
<feature type="domain" description="Enolpyruvate transferase" evidence="9">
    <location>
        <begin position="9"/>
        <end position="423"/>
    </location>
</feature>
<dbReference type="InterPro" id="IPR013792">
    <property type="entry name" value="RNA3'P_cycl/enolpyr_Trfase_a/b"/>
</dbReference>
<feature type="binding site" evidence="8">
    <location>
        <position position="391"/>
    </location>
    <ligand>
        <name>phosphoenolpyruvate</name>
        <dbReference type="ChEBI" id="CHEBI:58702"/>
    </ligand>
</feature>
<dbReference type="PROSITE" id="PS00885">
    <property type="entry name" value="EPSP_SYNTHASE_2"/>
    <property type="match status" value="1"/>
</dbReference>
<evidence type="ECO:0000256" key="7">
    <source>
        <dbReference type="ARBA" id="ARBA00044633"/>
    </source>
</evidence>
<organism evidence="10 11">
    <name type="scientific">Mycolicibacterium fluoranthenivorans</name>
    <dbReference type="NCBI Taxonomy" id="258505"/>
    <lineage>
        <taxon>Bacteria</taxon>
        <taxon>Bacillati</taxon>
        <taxon>Actinomycetota</taxon>
        <taxon>Actinomycetes</taxon>
        <taxon>Mycobacteriales</taxon>
        <taxon>Mycobacteriaceae</taxon>
        <taxon>Mycolicibacterium</taxon>
    </lineage>
</organism>
<evidence type="ECO:0000256" key="1">
    <source>
        <dbReference type="ARBA" id="ARBA00004811"/>
    </source>
</evidence>
<dbReference type="AlphaFoldDB" id="A0A7X5TXY3"/>
<keyword evidence="11" id="KW-1185">Reference proteome</keyword>
<accession>A0A7X5TXY3</accession>